<evidence type="ECO:0000256" key="2">
    <source>
        <dbReference type="ARBA" id="ARBA00023315"/>
    </source>
</evidence>
<dbReference type="InterPro" id="IPR050832">
    <property type="entry name" value="Bact_Acetyltransf"/>
</dbReference>
<protein>
    <submittedName>
        <fullName evidence="4">GNAT family N-acetyltransferase</fullName>
    </submittedName>
</protein>
<dbReference type="PANTHER" id="PTHR43877:SF2">
    <property type="entry name" value="AMINOALKYLPHOSPHONATE N-ACETYLTRANSFERASE-RELATED"/>
    <property type="match status" value="1"/>
</dbReference>
<dbReference type="CDD" id="cd04301">
    <property type="entry name" value="NAT_SF"/>
    <property type="match status" value="1"/>
</dbReference>
<reference evidence="4 5" key="1">
    <citation type="submission" date="2017-10" db="EMBL/GenBank/DDBJ databases">
        <title>Genome announcement of Methylocella silvestris TVC from permafrost.</title>
        <authorList>
            <person name="Wang J."/>
            <person name="Geng K."/>
            <person name="Ul-Haque F."/>
            <person name="Crombie A.T."/>
            <person name="Street L.E."/>
            <person name="Wookey P.A."/>
            <person name="Murrell J.C."/>
            <person name="Pratscher J."/>
        </authorList>
    </citation>
    <scope>NUCLEOTIDE SEQUENCE [LARGE SCALE GENOMIC DNA]</scope>
    <source>
        <strain evidence="4 5">TVC</strain>
    </source>
</reference>
<keyword evidence="2" id="KW-0012">Acyltransferase</keyword>
<evidence type="ECO:0000256" key="1">
    <source>
        <dbReference type="ARBA" id="ARBA00022679"/>
    </source>
</evidence>
<dbReference type="PROSITE" id="PS51186">
    <property type="entry name" value="GNAT"/>
    <property type="match status" value="1"/>
</dbReference>
<keyword evidence="1 4" id="KW-0808">Transferase</keyword>
<dbReference type="Proteomes" id="UP000236286">
    <property type="component" value="Unassembled WGS sequence"/>
</dbReference>
<comment type="caution">
    <text evidence="4">The sequence shown here is derived from an EMBL/GenBank/DDBJ whole genome shotgun (WGS) entry which is preliminary data.</text>
</comment>
<dbReference type="RefSeq" id="WP_102843922.1">
    <property type="nucleotide sequence ID" value="NZ_PDZR01000012.1"/>
</dbReference>
<proteinExistence type="predicted"/>
<feature type="domain" description="N-acetyltransferase" evidence="3">
    <location>
        <begin position="10"/>
        <end position="147"/>
    </location>
</feature>
<evidence type="ECO:0000313" key="5">
    <source>
        <dbReference type="Proteomes" id="UP000236286"/>
    </source>
</evidence>
<gene>
    <name evidence="4" type="ORF">CR492_11670</name>
</gene>
<organism evidence="4 5">
    <name type="scientific">Methylocella silvestris</name>
    <dbReference type="NCBI Taxonomy" id="199596"/>
    <lineage>
        <taxon>Bacteria</taxon>
        <taxon>Pseudomonadati</taxon>
        <taxon>Pseudomonadota</taxon>
        <taxon>Alphaproteobacteria</taxon>
        <taxon>Hyphomicrobiales</taxon>
        <taxon>Beijerinckiaceae</taxon>
        <taxon>Methylocella</taxon>
    </lineage>
</organism>
<dbReference type="AlphaFoldDB" id="A0A2J7TG69"/>
<dbReference type="PANTHER" id="PTHR43877">
    <property type="entry name" value="AMINOALKYLPHOSPHONATE N-ACETYLTRANSFERASE-RELATED-RELATED"/>
    <property type="match status" value="1"/>
</dbReference>
<accession>A0A2J7TG69</accession>
<sequence>MTRKTDSQEPLILISHDADEEKLAGRIAAALGVEIAAGFGERNETPLAIGAYDGKMLIGGLAGVTHWGWLYIRHLWIDANFRGRGIGQSLLGQAECEARRRGCGGLYLDTFDPRAAAFYERAGFVRFGRIDGFPPGHARIFLSKTLV</sequence>
<dbReference type="SUPFAM" id="SSF55729">
    <property type="entry name" value="Acyl-CoA N-acyltransferases (Nat)"/>
    <property type="match status" value="1"/>
</dbReference>
<dbReference type="Gene3D" id="3.40.630.30">
    <property type="match status" value="1"/>
</dbReference>
<dbReference type="EMBL" id="PDZR01000012">
    <property type="protein sequence ID" value="PNG25767.1"/>
    <property type="molecule type" value="Genomic_DNA"/>
</dbReference>
<dbReference type="OrthoDB" id="9787920at2"/>
<evidence type="ECO:0000313" key="4">
    <source>
        <dbReference type="EMBL" id="PNG25767.1"/>
    </source>
</evidence>
<name>A0A2J7TG69_METSI</name>
<evidence type="ECO:0000259" key="3">
    <source>
        <dbReference type="PROSITE" id="PS51186"/>
    </source>
</evidence>
<dbReference type="InterPro" id="IPR016181">
    <property type="entry name" value="Acyl_CoA_acyltransferase"/>
</dbReference>
<dbReference type="InterPro" id="IPR000182">
    <property type="entry name" value="GNAT_dom"/>
</dbReference>
<dbReference type="GO" id="GO:0016747">
    <property type="term" value="F:acyltransferase activity, transferring groups other than amino-acyl groups"/>
    <property type="evidence" value="ECO:0007669"/>
    <property type="project" value="InterPro"/>
</dbReference>
<dbReference type="Pfam" id="PF00583">
    <property type="entry name" value="Acetyltransf_1"/>
    <property type="match status" value="1"/>
</dbReference>